<feature type="region of interest" description="Disordered" evidence="4">
    <location>
        <begin position="103"/>
        <end position="140"/>
    </location>
</feature>
<evidence type="ECO:0000256" key="1">
    <source>
        <dbReference type="ARBA" id="ARBA00023125"/>
    </source>
</evidence>
<evidence type="ECO:0000256" key="2">
    <source>
        <dbReference type="PIRNR" id="PIRNR002070"/>
    </source>
</evidence>
<proteinExistence type="predicted"/>
<sequence>MLVLEAIGNLGADAIIKDLNGQKYIAFSVAHTESYKDSQGQRHERTTWVSCLKYGESQVINYLKKGTRVFIRGELSAKAYEAGGALQAGINCRVRELQLLGGNRADQTEAPQQAVTTSAATPTYAPPAYQQPEEVDDLPF</sequence>
<accession>A0A5B3GRR4</accession>
<dbReference type="GO" id="GO:0003697">
    <property type="term" value="F:single-stranded DNA binding"/>
    <property type="evidence" value="ECO:0007669"/>
    <property type="project" value="InterPro"/>
</dbReference>
<evidence type="ECO:0000313" key="5">
    <source>
        <dbReference type="EMBL" id="KAA2376343.1"/>
    </source>
</evidence>
<dbReference type="InterPro" id="IPR012340">
    <property type="entry name" value="NA-bd_OB-fold"/>
</dbReference>
<name>A0A5B3GRR4_9BACT</name>
<keyword evidence="1 2" id="KW-0238">DNA-binding</keyword>
<dbReference type="EMBL" id="VVXH01000016">
    <property type="protein sequence ID" value="KAA2376343.1"/>
    <property type="molecule type" value="Genomic_DNA"/>
</dbReference>
<dbReference type="PROSITE" id="PS50935">
    <property type="entry name" value="SSB"/>
    <property type="match status" value="1"/>
</dbReference>
<dbReference type="CDD" id="cd04496">
    <property type="entry name" value="SSB_OBF"/>
    <property type="match status" value="1"/>
</dbReference>
<evidence type="ECO:0000313" key="6">
    <source>
        <dbReference type="Proteomes" id="UP000322940"/>
    </source>
</evidence>
<dbReference type="RefSeq" id="WP_015545833.1">
    <property type="nucleotide sequence ID" value="NZ_JADMRE010000015.1"/>
</dbReference>
<dbReference type="PIRSF" id="PIRSF002070">
    <property type="entry name" value="SSB"/>
    <property type="match status" value="1"/>
</dbReference>
<protein>
    <recommendedName>
        <fullName evidence="2 3">Single-stranded DNA-binding protein</fullName>
    </recommendedName>
</protein>
<dbReference type="Gene3D" id="2.40.50.140">
    <property type="entry name" value="Nucleic acid-binding proteins"/>
    <property type="match status" value="1"/>
</dbReference>
<dbReference type="InterPro" id="IPR000424">
    <property type="entry name" value="Primosome_PriB/ssb"/>
</dbReference>
<dbReference type="SUPFAM" id="SSF50249">
    <property type="entry name" value="Nucleic acid-binding proteins"/>
    <property type="match status" value="1"/>
</dbReference>
<dbReference type="Pfam" id="PF00436">
    <property type="entry name" value="SSB"/>
    <property type="match status" value="1"/>
</dbReference>
<dbReference type="InterPro" id="IPR011344">
    <property type="entry name" value="ssDNA-bd"/>
</dbReference>
<dbReference type="NCBIfam" id="TIGR00621">
    <property type="entry name" value="ssb"/>
    <property type="match status" value="1"/>
</dbReference>
<organism evidence="5 6">
    <name type="scientific">Alistipes onderdonkii</name>
    <dbReference type="NCBI Taxonomy" id="328813"/>
    <lineage>
        <taxon>Bacteria</taxon>
        <taxon>Pseudomonadati</taxon>
        <taxon>Bacteroidota</taxon>
        <taxon>Bacteroidia</taxon>
        <taxon>Bacteroidales</taxon>
        <taxon>Rikenellaceae</taxon>
        <taxon>Alistipes</taxon>
    </lineage>
</organism>
<evidence type="ECO:0000256" key="4">
    <source>
        <dbReference type="SAM" id="MobiDB-lite"/>
    </source>
</evidence>
<feature type="compositionally biased region" description="Low complexity" evidence="4">
    <location>
        <begin position="116"/>
        <end position="132"/>
    </location>
</feature>
<gene>
    <name evidence="5" type="primary">ssb</name>
    <name evidence="5" type="ORF">F2Y10_13595</name>
</gene>
<comment type="caution">
    <text evidence="5">The sequence shown here is derived from an EMBL/GenBank/DDBJ whole genome shotgun (WGS) entry which is preliminary data.</text>
</comment>
<evidence type="ECO:0000256" key="3">
    <source>
        <dbReference type="RuleBase" id="RU000524"/>
    </source>
</evidence>
<reference evidence="5 6" key="1">
    <citation type="journal article" date="2019" name="Nat. Med.">
        <title>A library of human gut bacterial isolates paired with longitudinal multiomics data enables mechanistic microbiome research.</title>
        <authorList>
            <person name="Poyet M."/>
            <person name="Groussin M."/>
            <person name="Gibbons S.M."/>
            <person name="Avila-Pacheco J."/>
            <person name="Jiang X."/>
            <person name="Kearney S.M."/>
            <person name="Perrotta A.R."/>
            <person name="Berdy B."/>
            <person name="Zhao S."/>
            <person name="Lieberman T.D."/>
            <person name="Swanson P.K."/>
            <person name="Smith M."/>
            <person name="Roesemann S."/>
            <person name="Alexander J.E."/>
            <person name="Rich S.A."/>
            <person name="Livny J."/>
            <person name="Vlamakis H."/>
            <person name="Clish C."/>
            <person name="Bullock K."/>
            <person name="Deik A."/>
            <person name="Scott J."/>
            <person name="Pierce K.A."/>
            <person name="Xavier R.J."/>
            <person name="Alm E.J."/>
        </authorList>
    </citation>
    <scope>NUCLEOTIDE SEQUENCE [LARGE SCALE GENOMIC DNA]</scope>
    <source>
        <strain evidence="5 6">BIOML-A266</strain>
    </source>
</reference>
<dbReference type="Proteomes" id="UP000322940">
    <property type="component" value="Unassembled WGS sequence"/>
</dbReference>
<dbReference type="GO" id="GO:0006260">
    <property type="term" value="P:DNA replication"/>
    <property type="evidence" value="ECO:0007669"/>
    <property type="project" value="InterPro"/>
</dbReference>
<dbReference type="GeneID" id="92758183"/>
<dbReference type="AlphaFoldDB" id="A0A5B3GRR4"/>